<dbReference type="Proteomes" id="UP000675747">
    <property type="component" value="Unassembled WGS sequence"/>
</dbReference>
<feature type="chain" id="PRO_5042774446" description="DUF481 domain-containing protein" evidence="1">
    <location>
        <begin position="24"/>
        <end position="320"/>
    </location>
</feature>
<dbReference type="SUPFAM" id="SSF56935">
    <property type="entry name" value="Porins"/>
    <property type="match status" value="1"/>
</dbReference>
<proteinExistence type="predicted"/>
<evidence type="ECO:0008006" key="5">
    <source>
        <dbReference type="Google" id="ProtNLM"/>
    </source>
</evidence>
<keyword evidence="1" id="KW-0732">Signal</keyword>
<evidence type="ECO:0000313" key="2">
    <source>
        <dbReference type="EMBL" id="MBR0564308.1"/>
    </source>
</evidence>
<dbReference type="AlphaFoldDB" id="A0A8J8B1C0"/>
<evidence type="ECO:0000256" key="1">
    <source>
        <dbReference type="SAM" id="SignalP"/>
    </source>
</evidence>
<dbReference type="RefSeq" id="WP_211928153.1">
    <property type="nucleotide sequence ID" value="NZ_JAGQFT020000008.1"/>
</dbReference>
<dbReference type="EMBL" id="JAGQFT010000292">
    <property type="protein sequence ID" value="MBR0564308.1"/>
    <property type="molecule type" value="Genomic_DNA"/>
</dbReference>
<sequence>MTQLLPRALTAAVLCSLAGMAAAQNRSAPLDDTFQARVSGFKSHADIRLAASGTVTGTGEGETGNAEFDQDGATLEAGSKWRPSIALKWRFSERQRLLFDYLDFKRSRSEDISGGFSYDGGTFDDGEGNSVDIPAGSYEIPEGTEVSAGMEFKLASAAYEFAVVDTDTFQLGLGLAAYWARLEGNANGSFEGEDYDTRLFNERGVSPAPQVRLQYAPNDQWSFSLLGGGFDTSWGNFTDLDGHFYRASANIEYRFNENFGVNLGYDWFKLKLSDDFVGTDTFGPVELDGETYGPVTANYDLRGTGTLRVKGPTVGITYNF</sequence>
<evidence type="ECO:0000313" key="3">
    <source>
        <dbReference type="EMBL" id="MBS7457995.1"/>
    </source>
</evidence>
<dbReference type="EMBL" id="JAGQFT020000008">
    <property type="protein sequence ID" value="MBS7457995.1"/>
    <property type="molecule type" value="Genomic_DNA"/>
</dbReference>
<evidence type="ECO:0000313" key="4">
    <source>
        <dbReference type="Proteomes" id="UP000675747"/>
    </source>
</evidence>
<reference evidence="3 4" key="1">
    <citation type="journal article" date="2021" name="Microbiol. Resour. Announc.">
        <title>Draft Genome Sequence of Coralloluteibacterium stylophorae LMG 29479T.</title>
        <authorList>
            <person name="Karlyshev A.V."/>
            <person name="Kudryashova E.B."/>
            <person name="Ariskina E.V."/>
            <person name="Conroy A.P."/>
            <person name="Abidueva E.Y."/>
        </authorList>
    </citation>
    <scope>NUCLEOTIDE SEQUENCE [LARGE SCALE GENOMIC DNA]</scope>
    <source>
        <strain evidence="3 4">LMG 29479</strain>
    </source>
</reference>
<gene>
    <name evidence="3" type="ORF">KB893_012725</name>
    <name evidence="2" type="ORF">KB893_17650</name>
</gene>
<organism evidence="2">
    <name type="scientific">Coralloluteibacterium stylophorae</name>
    <dbReference type="NCBI Taxonomy" id="1776034"/>
    <lineage>
        <taxon>Bacteria</taxon>
        <taxon>Pseudomonadati</taxon>
        <taxon>Pseudomonadota</taxon>
        <taxon>Gammaproteobacteria</taxon>
        <taxon>Lysobacterales</taxon>
        <taxon>Lysobacteraceae</taxon>
        <taxon>Coralloluteibacterium</taxon>
    </lineage>
</organism>
<reference evidence="2" key="2">
    <citation type="submission" date="2021-04" db="EMBL/GenBank/DDBJ databases">
        <authorList>
            <person name="Karlyshev A.V."/>
        </authorList>
    </citation>
    <scope>NUCLEOTIDE SEQUENCE</scope>
    <source>
        <strain evidence="2">LMG 29479</strain>
    </source>
</reference>
<keyword evidence="4" id="KW-1185">Reference proteome</keyword>
<feature type="signal peptide" evidence="1">
    <location>
        <begin position="1"/>
        <end position="23"/>
    </location>
</feature>
<accession>A0A8J8B1C0</accession>
<protein>
    <recommendedName>
        <fullName evidence="5">DUF481 domain-containing protein</fullName>
    </recommendedName>
</protein>
<name>A0A8J8B1C0_9GAMM</name>
<comment type="caution">
    <text evidence="2">The sequence shown here is derived from an EMBL/GenBank/DDBJ whole genome shotgun (WGS) entry which is preliminary data.</text>
</comment>